<dbReference type="InterPro" id="IPR005467">
    <property type="entry name" value="His_kinase_dom"/>
</dbReference>
<dbReference type="CDD" id="cd16922">
    <property type="entry name" value="HATPase_EvgS-ArcB-TorS-like"/>
    <property type="match status" value="1"/>
</dbReference>
<dbReference type="InterPro" id="IPR036097">
    <property type="entry name" value="HisK_dim/P_sf"/>
</dbReference>
<feature type="domain" description="CHASE" evidence="14">
    <location>
        <begin position="145"/>
        <end position="220"/>
    </location>
</feature>
<evidence type="ECO:0000256" key="7">
    <source>
        <dbReference type="ARBA" id="ARBA00022777"/>
    </source>
</evidence>
<dbReference type="InterPro" id="IPR001789">
    <property type="entry name" value="Sig_transdc_resp-reg_receiver"/>
</dbReference>
<dbReference type="CDD" id="cd00082">
    <property type="entry name" value="HisKA"/>
    <property type="match status" value="1"/>
</dbReference>
<dbReference type="EC" id="2.7.13.3" evidence="3"/>
<dbReference type="InterPro" id="IPR003661">
    <property type="entry name" value="HisK_dim/P_dom"/>
</dbReference>
<dbReference type="InterPro" id="IPR050956">
    <property type="entry name" value="2C_system_His_kinase"/>
</dbReference>
<dbReference type="GO" id="GO:0000155">
    <property type="term" value="F:phosphorelay sensor kinase activity"/>
    <property type="evidence" value="ECO:0007669"/>
    <property type="project" value="InterPro"/>
</dbReference>
<keyword evidence="4 10" id="KW-0597">Phosphoprotein</keyword>
<evidence type="ECO:0000256" key="1">
    <source>
        <dbReference type="ARBA" id="ARBA00000085"/>
    </source>
</evidence>
<dbReference type="PANTHER" id="PTHR43719">
    <property type="entry name" value="TWO-COMPONENT HISTIDINE KINASE"/>
    <property type="match status" value="1"/>
</dbReference>
<feature type="transmembrane region" description="Helical" evidence="11">
    <location>
        <begin position="229"/>
        <end position="252"/>
    </location>
</feature>
<dbReference type="Pfam" id="PF24896">
    <property type="entry name" value="Receiver_CRE1"/>
    <property type="match status" value="1"/>
</dbReference>
<dbReference type="InterPro" id="IPR056839">
    <property type="entry name" value="Receiver_AHK4/CRE1_1st"/>
</dbReference>
<dbReference type="PROSITE" id="PS50839">
    <property type="entry name" value="CHASE"/>
    <property type="match status" value="2"/>
</dbReference>
<dbReference type="InterPro" id="IPR004358">
    <property type="entry name" value="Sig_transdc_His_kin-like_C"/>
</dbReference>
<dbReference type="PRINTS" id="PR00344">
    <property type="entry name" value="BCTRLSENSOR"/>
</dbReference>
<dbReference type="FunFam" id="1.10.287.130:FF:000015">
    <property type="entry name" value="Histidine kinase 4"/>
    <property type="match status" value="1"/>
</dbReference>
<dbReference type="SUPFAM" id="SSF55874">
    <property type="entry name" value="ATPase domain of HSP90 chaperone/DNA topoisomerase II/histidine kinase"/>
    <property type="match status" value="1"/>
</dbReference>
<dbReference type="CDD" id="cd17546">
    <property type="entry name" value="REC_hyHK_CKI1_RcsC-like"/>
    <property type="match status" value="1"/>
</dbReference>
<feature type="domain" description="Response regulatory" evidence="13">
    <location>
        <begin position="748"/>
        <end position="884"/>
    </location>
</feature>
<keyword evidence="6 11" id="KW-0812">Transmembrane</keyword>
<dbReference type="Pfam" id="PF00072">
    <property type="entry name" value="Response_reg"/>
    <property type="match status" value="1"/>
</dbReference>
<name>A0A2G2WRR5_CAPBA</name>
<comment type="caution">
    <text evidence="15">The sequence shown here is derived from an EMBL/GenBank/DDBJ whole genome shotgun (WGS) entry which is preliminary data.</text>
</comment>
<evidence type="ECO:0000256" key="2">
    <source>
        <dbReference type="ARBA" id="ARBA00004127"/>
    </source>
</evidence>
<dbReference type="InterPro" id="IPR036890">
    <property type="entry name" value="HATPase_C_sf"/>
</dbReference>
<dbReference type="PROSITE" id="PS50110">
    <property type="entry name" value="RESPONSE_REGULATORY"/>
    <property type="match status" value="2"/>
</dbReference>
<proteinExistence type="predicted"/>
<dbReference type="GO" id="GO:0012505">
    <property type="term" value="C:endomembrane system"/>
    <property type="evidence" value="ECO:0007669"/>
    <property type="project" value="UniProtKB-SubCell"/>
</dbReference>
<reference evidence="15 16" key="1">
    <citation type="journal article" date="2017" name="Genome Biol.">
        <title>New reference genome sequences of hot pepper reveal the massive evolution of plant disease-resistance genes by retroduplication.</title>
        <authorList>
            <person name="Kim S."/>
            <person name="Park J."/>
            <person name="Yeom S.I."/>
            <person name="Kim Y.M."/>
            <person name="Seo E."/>
            <person name="Kim K.T."/>
            <person name="Kim M.S."/>
            <person name="Lee J.M."/>
            <person name="Cheong K."/>
            <person name="Shin H.S."/>
            <person name="Kim S.B."/>
            <person name="Han K."/>
            <person name="Lee J."/>
            <person name="Park M."/>
            <person name="Lee H.A."/>
            <person name="Lee H.Y."/>
            <person name="Lee Y."/>
            <person name="Oh S."/>
            <person name="Lee J.H."/>
            <person name="Choi E."/>
            <person name="Choi E."/>
            <person name="Lee S.E."/>
            <person name="Jeon J."/>
            <person name="Kim H."/>
            <person name="Choi G."/>
            <person name="Song H."/>
            <person name="Lee J."/>
            <person name="Lee S.C."/>
            <person name="Kwon J.K."/>
            <person name="Lee H.Y."/>
            <person name="Koo N."/>
            <person name="Hong Y."/>
            <person name="Kim R.W."/>
            <person name="Kang W.H."/>
            <person name="Huh J.H."/>
            <person name="Kang B.C."/>
            <person name="Yang T.J."/>
            <person name="Lee Y.H."/>
            <person name="Bennetzen J.L."/>
            <person name="Choi D."/>
        </authorList>
    </citation>
    <scope>NUCLEOTIDE SEQUENCE [LARGE SCALE GENOMIC DNA]</scope>
    <source>
        <strain evidence="16">cv. PBC81</strain>
    </source>
</reference>
<keyword evidence="8 11" id="KW-1133">Transmembrane helix</keyword>
<comment type="caution">
    <text evidence="10">Lacks conserved residue(s) required for the propagation of feature annotation.</text>
</comment>
<comment type="subcellular location">
    <subcellularLocation>
        <location evidence="2">Endomembrane system</location>
        <topology evidence="2">Multi-pass membrane protein</topology>
    </subcellularLocation>
</comment>
<feature type="domain" description="CHASE" evidence="14">
    <location>
        <begin position="50"/>
        <end position="143"/>
    </location>
</feature>
<dbReference type="SUPFAM" id="SSF47384">
    <property type="entry name" value="Homodimeric domain of signal transducing histidine kinase"/>
    <property type="match status" value="1"/>
</dbReference>
<evidence type="ECO:0000313" key="15">
    <source>
        <dbReference type="EMBL" id="PHT47881.1"/>
    </source>
</evidence>
<evidence type="ECO:0000256" key="9">
    <source>
        <dbReference type="ARBA" id="ARBA00023136"/>
    </source>
</evidence>
<dbReference type="Gene3D" id="6.10.250.1190">
    <property type="match status" value="1"/>
</dbReference>
<evidence type="ECO:0000256" key="3">
    <source>
        <dbReference type="ARBA" id="ARBA00012438"/>
    </source>
</evidence>
<dbReference type="SMART" id="SM00388">
    <property type="entry name" value="HisKA"/>
    <property type="match status" value="1"/>
</dbReference>
<dbReference type="SUPFAM" id="SSF52172">
    <property type="entry name" value="CheY-like"/>
    <property type="match status" value="2"/>
</dbReference>
<dbReference type="AlphaFoldDB" id="A0A2G2WRR5"/>
<dbReference type="STRING" id="33114.A0A2G2WRR5"/>
<dbReference type="InterPro" id="IPR042240">
    <property type="entry name" value="CHASE_sf"/>
</dbReference>
<dbReference type="PANTHER" id="PTHR43719:SF51">
    <property type="entry name" value="HISTIDINE KINASE 4"/>
    <property type="match status" value="1"/>
</dbReference>
<feature type="modified residue" description="4-aspartylphosphate" evidence="10">
    <location>
        <position position="798"/>
    </location>
</feature>
<dbReference type="InterPro" id="IPR003594">
    <property type="entry name" value="HATPase_dom"/>
</dbReference>
<comment type="catalytic activity">
    <reaction evidence="1">
        <text>ATP + protein L-histidine = ADP + protein N-phospho-L-histidine.</text>
        <dbReference type="EC" id="2.7.13.3"/>
    </reaction>
</comment>
<dbReference type="EMBL" id="MLFT02000005">
    <property type="protein sequence ID" value="PHT47881.1"/>
    <property type="molecule type" value="Genomic_DNA"/>
</dbReference>
<protein>
    <recommendedName>
        <fullName evidence="3">histidine kinase</fullName>
        <ecNumber evidence="3">2.7.13.3</ecNumber>
    </recommendedName>
</protein>
<dbReference type="PROSITE" id="PS50109">
    <property type="entry name" value="HIS_KIN"/>
    <property type="match status" value="1"/>
</dbReference>
<dbReference type="Proteomes" id="UP000224567">
    <property type="component" value="Unassembled WGS sequence"/>
</dbReference>
<evidence type="ECO:0000256" key="11">
    <source>
        <dbReference type="SAM" id="Phobius"/>
    </source>
</evidence>
<dbReference type="SMART" id="SM00448">
    <property type="entry name" value="REC"/>
    <property type="match status" value="1"/>
</dbReference>
<dbReference type="SMART" id="SM00387">
    <property type="entry name" value="HATPase_c"/>
    <property type="match status" value="1"/>
</dbReference>
<sequence length="891" mass="98814">MDTYQKEKRKEGLVSMCDQRARMLQDQFSVSVNHVHALAILVSTFHYEKNPSAIDQKTFAEYTARTAFERPLLSGVAYAERVLDSEREEFEREHGWTIKTMEREPSPIRDEYSPVIFSQETVSYIESLDMISKLPQNPTEHERVEATAGYLGGAFDVESLVECLLGQLAANHPIIVNVYDVTNSSDPLIMYGHQNPSGDPSLKPVSKLDFGDPFRKHEMICRYLHEAPISWGAVTTAVFIFTIFLLIGYTGYKSASHINKVENDFHDMQKLKVRAEAADVAKSQFLATVSHEIRTPMNGILGMLALLLDTDLSSTQRDYAQTAQACGKSLITLINEVLDRAKIEAGKLELEAVPFDLRSILDDVLSLFSDESRRKGVELAVFVSDKVPEIVMGDPGRFRQVITNLVGNSVKFTEHGHIFVQVHLAEQKKDGAKNNTCLNGGSESVISSGAFHYETLSGYETADSHNTWDTFKHVIADNGLYYESATKVLNDDLSRNVTVMVSVEDTGIGIPLKAQDRVFTPFMQADSSTSRNYGGTGIGLSISKCLVELMGGHISFISRPEIGSTFSFTVSFLRCEKDAVGDLKKSHSDDLPASFKGLNAIVVDGKPVRAAVTGYYLKRLGIQAEVVSSIKRAATTVGRNRSVVSNDRKLDMILVEKDLWISEDVDLSLHFHGIKQNGHVYKLPKMILLATNITNTEEEKAKAVGFSVIMKPLRASMMAAFLMQLIGMENERQGNGSSSLRGLLCGKKILVVDDNRVNRRVAAGALKKFGADVECAESGKAALSLLQLPHTFDACFMDIQMPEMDGFEATRRIRELESIANEQQNGVLNCDGGTKRHRWHMPILAMTADVILATLEKCLQCGMDGYVSKPFEEKNLYQAVSKFFESNPNSD</sequence>
<evidence type="ECO:0000256" key="10">
    <source>
        <dbReference type="PROSITE-ProRule" id="PRU00169"/>
    </source>
</evidence>
<keyword evidence="5" id="KW-0808">Transferase</keyword>
<organism evidence="15 16">
    <name type="scientific">Capsicum baccatum</name>
    <name type="common">Peruvian pepper</name>
    <dbReference type="NCBI Taxonomy" id="33114"/>
    <lineage>
        <taxon>Eukaryota</taxon>
        <taxon>Viridiplantae</taxon>
        <taxon>Streptophyta</taxon>
        <taxon>Embryophyta</taxon>
        <taxon>Tracheophyta</taxon>
        <taxon>Spermatophyta</taxon>
        <taxon>Magnoliopsida</taxon>
        <taxon>eudicotyledons</taxon>
        <taxon>Gunneridae</taxon>
        <taxon>Pentapetalae</taxon>
        <taxon>asterids</taxon>
        <taxon>lamiids</taxon>
        <taxon>Solanales</taxon>
        <taxon>Solanaceae</taxon>
        <taxon>Solanoideae</taxon>
        <taxon>Capsiceae</taxon>
        <taxon>Capsicum</taxon>
    </lineage>
</organism>
<dbReference type="Pfam" id="PF02518">
    <property type="entry name" value="HATPase_c"/>
    <property type="match status" value="1"/>
</dbReference>
<dbReference type="Pfam" id="PF03924">
    <property type="entry name" value="CHASE"/>
    <property type="match status" value="1"/>
</dbReference>
<evidence type="ECO:0000313" key="16">
    <source>
        <dbReference type="Proteomes" id="UP000224567"/>
    </source>
</evidence>
<keyword evidence="9 11" id="KW-0472">Membrane</keyword>
<accession>A0A2G2WRR5</accession>
<dbReference type="InterPro" id="IPR011006">
    <property type="entry name" value="CheY-like_superfamily"/>
</dbReference>
<feature type="domain" description="Histidine kinase" evidence="12">
    <location>
        <begin position="288"/>
        <end position="574"/>
    </location>
</feature>
<feature type="domain" description="Response regulatory" evidence="13">
    <location>
        <begin position="599"/>
        <end position="726"/>
    </location>
</feature>
<dbReference type="SMART" id="SM01079">
    <property type="entry name" value="CHASE"/>
    <property type="match status" value="1"/>
</dbReference>
<dbReference type="GO" id="GO:0005634">
    <property type="term" value="C:nucleus"/>
    <property type="evidence" value="ECO:0007669"/>
    <property type="project" value="TreeGrafter"/>
</dbReference>
<evidence type="ECO:0000259" key="12">
    <source>
        <dbReference type="PROSITE" id="PS50109"/>
    </source>
</evidence>
<dbReference type="OrthoDB" id="303614at2759"/>
<evidence type="ECO:0000259" key="14">
    <source>
        <dbReference type="PROSITE" id="PS50839"/>
    </source>
</evidence>
<dbReference type="Gene3D" id="3.30.450.350">
    <property type="entry name" value="CHASE domain"/>
    <property type="match status" value="2"/>
</dbReference>
<evidence type="ECO:0000256" key="5">
    <source>
        <dbReference type="ARBA" id="ARBA00022679"/>
    </source>
</evidence>
<evidence type="ECO:0000256" key="8">
    <source>
        <dbReference type="ARBA" id="ARBA00022989"/>
    </source>
</evidence>
<evidence type="ECO:0000259" key="13">
    <source>
        <dbReference type="PROSITE" id="PS50110"/>
    </source>
</evidence>
<keyword evidence="16" id="KW-1185">Reference proteome</keyword>
<keyword evidence="7 15" id="KW-0418">Kinase</keyword>
<dbReference type="Gene3D" id="1.10.287.130">
    <property type="match status" value="1"/>
</dbReference>
<reference evidence="16" key="2">
    <citation type="journal article" date="2017" name="J. Anim. Genet.">
        <title>Multiple reference genome sequences of hot pepper reveal the massive evolution of plant disease resistance genes by retroduplication.</title>
        <authorList>
            <person name="Kim S."/>
            <person name="Park J."/>
            <person name="Yeom S.-I."/>
            <person name="Kim Y.-M."/>
            <person name="Seo E."/>
            <person name="Kim K.-T."/>
            <person name="Kim M.-S."/>
            <person name="Lee J.M."/>
            <person name="Cheong K."/>
            <person name="Shin H.-S."/>
            <person name="Kim S.-B."/>
            <person name="Han K."/>
            <person name="Lee J."/>
            <person name="Park M."/>
            <person name="Lee H.-A."/>
            <person name="Lee H.-Y."/>
            <person name="Lee Y."/>
            <person name="Oh S."/>
            <person name="Lee J.H."/>
            <person name="Choi E."/>
            <person name="Choi E."/>
            <person name="Lee S.E."/>
            <person name="Jeon J."/>
            <person name="Kim H."/>
            <person name="Choi G."/>
            <person name="Song H."/>
            <person name="Lee J."/>
            <person name="Lee S.-C."/>
            <person name="Kwon J.-K."/>
            <person name="Lee H.-Y."/>
            <person name="Koo N."/>
            <person name="Hong Y."/>
            <person name="Kim R.W."/>
            <person name="Kang W.-H."/>
            <person name="Huh J.H."/>
            <person name="Kang B.-C."/>
            <person name="Yang T.-J."/>
            <person name="Lee Y.-H."/>
            <person name="Bennetzen J.L."/>
            <person name="Choi D."/>
        </authorList>
    </citation>
    <scope>NUCLEOTIDE SEQUENCE [LARGE SCALE GENOMIC DNA]</scope>
    <source>
        <strain evidence="16">cv. PBC81</strain>
    </source>
</reference>
<dbReference type="Pfam" id="PF00512">
    <property type="entry name" value="HisKA"/>
    <property type="match status" value="1"/>
</dbReference>
<evidence type="ECO:0000256" key="6">
    <source>
        <dbReference type="ARBA" id="ARBA00022692"/>
    </source>
</evidence>
<gene>
    <name evidence="15" type="ORF">CQW23_12089</name>
</gene>
<dbReference type="Gene3D" id="3.40.50.2300">
    <property type="match status" value="1"/>
</dbReference>
<dbReference type="InterPro" id="IPR006189">
    <property type="entry name" value="CHASE_dom"/>
</dbReference>
<dbReference type="Gene3D" id="3.30.565.10">
    <property type="entry name" value="Histidine kinase-like ATPase, C-terminal domain"/>
    <property type="match status" value="1"/>
</dbReference>
<evidence type="ECO:0000256" key="4">
    <source>
        <dbReference type="ARBA" id="ARBA00022553"/>
    </source>
</evidence>